<dbReference type="InterPro" id="IPR026669">
    <property type="entry name" value="Arsenite_MeTrfase-like"/>
</dbReference>
<evidence type="ECO:0000313" key="11">
    <source>
        <dbReference type="Proteomes" id="UP000291116"/>
    </source>
</evidence>
<comment type="catalytic activity">
    <reaction evidence="7">
        <text>arsenic triglutathione + 2 [thioredoxin]-dithiol + 2 S-adenosyl-L-methionine + H2O = dimethylarsinous acid + 2 [thioredoxin]-disulfide + 3 glutathione + 2 S-adenosyl-L-homocysteine + 2 H(+)</text>
        <dbReference type="Rhea" id="RHEA:69464"/>
        <dbReference type="Rhea" id="RHEA-COMP:10698"/>
        <dbReference type="Rhea" id="RHEA-COMP:10700"/>
        <dbReference type="ChEBI" id="CHEBI:15377"/>
        <dbReference type="ChEBI" id="CHEBI:15378"/>
        <dbReference type="ChEBI" id="CHEBI:23808"/>
        <dbReference type="ChEBI" id="CHEBI:29950"/>
        <dbReference type="ChEBI" id="CHEBI:50058"/>
        <dbReference type="ChEBI" id="CHEBI:57856"/>
        <dbReference type="ChEBI" id="CHEBI:57925"/>
        <dbReference type="ChEBI" id="CHEBI:59789"/>
        <dbReference type="ChEBI" id="CHEBI:183640"/>
        <dbReference type="EC" id="2.1.1.137"/>
    </reaction>
</comment>
<dbReference type="CDD" id="cd02440">
    <property type="entry name" value="AdoMet_MTases"/>
    <property type="match status" value="1"/>
</dbReference>
<evidence type="ECO:0000256" key="1">
    <source>
        <dbReference type="ARBA" id="ARBA00022679"/>
    </source>
</evidence>
<dbReference type="InterPro" id="IPR025714">
    <property type="entry name" value="Methyltranfer_dom"/>
</dbReference>
<dbReference type="Pfam" id="PF13847">
    <property type="entry name" value="Methyltransf_31"/>
    <property type="match status" value="1"/>
</dbReference>
<keyword evidence="11" id="KW-1185">Reference proteome</keyword>
<keyword evidence="2" id="KW-0949">S-adenosyl-L-methionine</keyword>
<protein>
    <recommendedName>
        <fullName evidence="5">Arsenite methyltransferase</fullName>
        <ecNumber evidence="4">2.1.1.137</ecNumber>
    </recommendedName>
</protein>
<evidence type="ECO:0000256" key="2">
    <source>
        <dbReference type="ARBA" id="ARBA00022691"/>
    </source>
</evidence>
<evidence type="ECO:0000256" key="8">
    <source>
        <dbReference type="ARBA" id="ARBA00048428"/>
    </source>
</evidence>
<dbReference type="EC" id="2.1.1.137" evidence="4"/>
<dbReference type="Proteomes" id="UP000291116">
    <property type="component" value="Unassembled WGS sequence"/>
</dbReference>
<proteinExistence type="inferred from homology"/>
<reference evidence="10 11" key="1">
    <citation type="submission" date="2019-01" db="EMBL/GenBank/DDBJ databases">
        <authorList>
            <person name="Ferrante I. M."/>
        </authorList>
    </citation>
    <scope>NUCLEOTIDE SEQUENCE [LARGE SCALE GENOMIC DNA]</scope>
    <source>
        <strain evidence="10 11">B856</strain>
    </source>
</reference>
<comment type="catalytic activity">
    <reaction evidence="8">
        <text>arsenic triglutathione + 3 [thioredoxin]-dithiol + 3 S-adenosyl-L-methionine = trimethylarsine + 3 [thioredoxin]-disulfide + 3 glutathione + 3 S-adenosyl-L-homocysteine + 3 H(+)</text>
        <dbReference type="Rhea" id="RHEA:69432"/>
        <dbReference type="Rhea" id="RHEA-COMP:10698"/>
        <dbReference type="Rhea" id="RHEA-COMP:10700"/>
        <dbReference type="ChEBI" id="CHEBI:15378"/>
        <dbReference type="ChEBI" id="CHEBI:27130"/>
        <dbReference type="ChEBI" id="CHEBI:29950"/>
        <dbReference type="ChEBI" id="CHEBI:50058"/>
        <dbReference type="ChEBI" id="CHEBI:57856"/>
        <dbReference type="ChEBI" id="CHEBI:57925"/>
        <dbReference type="ChEBI" id="CHEBI:59789"/>
        <dbReference type="ChEBI" id="CHEBI:183640"/>
        <dbReference type="EC" id="2.1.1.137"/>
    </reaction>
</comment>
<comment type="similarity">
    <text evidence="3">Belongs to the methyltransferase superfamily. Arsenite methyltransferase family.</text>
</comment>
<dbReference type="SUPFAM" id="SSF53335">
    <property type="entry name" value="S-adenosyl-L-methionine-dependent methyltransferases"/>
    <property type="match status" value="1"/>
</dbReference>
<accession>A0A448YV20</accession>
<evidence type="ECO:0000256" key="6">
    <source>
        <dbReference type="ARBA" id="ARBA00047941"/>
    </source>
</evidence>
<dbReference type="InterPro" id="IPR029063">
    <property type="entry name" value="SAM-dependent_MTases_sf"/>
</dbReference>
<dbReference type="GO" id="GO:0030791">
    <property type="term" value="F:arsenite methyltransferase activity"/>
    <property type="evidence" value="ECO:0007669"/>
    <property type="project" value="UniProtKB-EC"/>
</dbReference>
<evidence type="ECO:0000256" key="7">
    <source>
        <dbReference type="ARBA" id="ARBA00047943"/>
    </source>
</evidence>
<dbReference type="Gene3D" id="3.40.50.150">
    <property type="entry name" value="Vaccinia Virus protein VP39"/>
    <property type="match status" value="1"/>
</dbReference>
<dbReference type="PANTHER" id="PTHR43675">
    <property type="entry name" value="ARSENITE METHYLTRANSFERASE"/>
    <property type="match status" value="1"/>
</dbReference>
<evidence type="ECO:0000313" key="10">
    <source>
        <dbReference type="EMBL" id="VEU33647.1"/>
    </source>
</evidence>
<sequence>MVVMQSKNHIKSNNYTDAVQNAYGSYVINGGDGNNVLKIRGENLGYDSSFLKRCNLITTINGDEDSLESAAETRQHGIQTLFMAFCGSGCPLRIDSDKHLPKEGDVIVDLGCGAGHDAILAGGLAGKSGRVVGIDFTQAMIDQFIKNAETYASEDGGDTSFAPFESVTGSLEDPEQLFSSTGLKKGCADIVTSNGVFNLCANKALAFQTAYDLLKPGGKFLLSDVCIVEENLDAKISCTVGDEVTS</sequence>
<gene>
    <name evidence="10" type="ORF">PSNMU_V1.4_AUG-EV-PASAV3_0003350</name>
</gene>
<feature type="domain" description="Methyltransferase" evidence="9">
    <location>
        <begin position="102"/>
        <end position="236"/>
    </location>
</feature>
<name>A0A448YV20_9STRA</name>
<evidence type="ECO:0000256" key="3">
    <source>
        <dbReference type="ARBA" id="ARBA00034487"/>
    </source>
</evidence>
<comment type="catalytic activity">
    <reaction evidence="6">
        <text>arsenic triglutathione + [thioredoxin]-dithiol + S-adenosyl-L-methionine + 2 H2O = methylarsonous acid + [thioredoxin]-disulfide + 3 glutathione + S-adenosyl-L-homocysteine + H(+)</text>
        <dbReference type="Rhea" id="RHEA:69460"/>
        <dbReference type="Rhea" id="RHEA-COMP:10698"/>
        <dbReference type="Rhea" id="RHEA-COMP:10700"/>
        <dbReference type="ChEBI" id="CHEBI:15377"/>
        <dbReference type="ChEBI" id="CHEBI:15378"/>
        <dbReference type="ChEBI" id="CHEBI:17826"/>
        <dbReference type="ChEBI" id="CHEBI:29950"/>
        <dbReference type="ChEBI" id="CHEBI:50058"/>
        <dbReference type="ChEBI" id="CHEBI:57856"/>
        <dbReference type="ChEBI" id="CHEBI:57925"/>
        <dbReference type="ChEBI" id="CHEBI:59789"/>
        <dbReference type="ChEBI" id="CHEBI:183640"/>
        <dbReference type="EC" id="2.1.1.137"/>
    </reaction>
</comment>
<evidence type="ECO:0000256" key="5">
    <source>
        <dbReference type="ARBA" id="ARBA00034545"/>
    </source>
</evidence>
<evidence type="ECO:0000259" key="9">
    <source>
        <dbReference type="Pfam" id="PF13847"/>
    </source>
</evidence>
<organism evidence="10 11">
    <name type="scientific">Pseudo-nitzschia multistriata</name>
    <dbReference type="NCBI Taxonomy" id="183589"/>
    <lineage>
        <taxon>Eukaryota</taxon>
        <taxon>Sar</taxon>
        <taxon>Stramenopiles</taxon>
        <taxon>Ochrophyta</taxon>
        <taxon>Bacillariophyta</taxon>
        <taxon>Bacillariophyceae</taxon>
        <taxon>Bacillariophycidae</taxon>
        <taxon>Bacillariales</taxon>
        <taxon>Bacillariaceae</taxon>
        <taxon>Pseudo-nitzschia</taxon>
    </lineage>
</organism>
<keyword evidence="1" id="KW-0808">Transferase</keyword>
<dbReference type="PANTHER" id="PTHR43675:SF8">
    <property type="entry name" value="ARSENITE METHYLTRANSFERASE"/>
    <property type="match status" value="1"/>
</dbReference>
<dbReference type="AlphaFoldDB" id="A0A448YV20"/>
<dbReference type="EMBL" id="CAACVS010000005">
    <property type="protein sequence ID" value="VEU33647.1"/>
    <property type="molecule type" value="Genomic_DNA"/>
</dbReference>
<evidence type="ECO:0000256" key="4">
    <source>
        <dbReference type="ARBA" id="ARBA00034521"/>
    </source>
</evidence>
<dbReference type="OrthoDB" id="204195at2759"/>